<dbReference type="EMBL" id="CAJOBH010017504">
    <property type="protein sequence ID" value="CAF4199996.1"/>
    <property type="molecule type" value="Genomic_DNA"/>
</dbReference>
<proteinExistence type="predicted"/>
<dbReference type="AlphaFoldDB" id="A0A8S2UB89"/>
<sequence>MTTRTADDHRLDRQQLAKKPTNTARSINYINNPPPPNKQPRSPSPPPQS</sequence>
<comment type="caution">
    <text evidence="3">The sequence shown here is derived from an EMBL/GenBank/DDBJ whole genome shotgun (WGS) entry which is preliminary data.</text>
</comment>
<feature type="region of interest" description="Disordered" evidence="1">
    <location>
        <begin position="1"/>
        <end position="49"/>
    </location>
</feature>
<name>A0A8S2UB89_9BILA</name>
<dbReference type="Proteomes" id="UP000681967">
    <property type="component" value="Unassembled WGS sequence"/>
</dbReference>
<feature type="compositionally biased region" description="Basic and acidic residues" evidence="1">
    <location>
        <begin position="1"/>
        <end position="15"/>
    </location>
</feature>
<accession>A0A8S2UB89</accession>
<dbReference type="EMBL" id="CAJOBI010037418">
    <property type="protein sequence ID" value="CAF4306968.1"/>
    <property type="molecule type" value="Genomic_DNA"/>
</dbReference>
<gene>
    <name evidence="2" type="ORF">BYL167_LOCUS23601</name>
    <name evidence="3" type="ORF">SMN809_LOCUS26364</name>
</gene>
<evidence type="ECO:0000313" key="3">
    <source>
        <dbReference type="EMBL" id="CAF4306968.1"/>
    </source>
</evidence>
<dbReference type="Proteomes" id="UP000676336">
    <property type="component" value="Unassembled WGS sequence"/>
</dbReference>
<evidence type="ECO:0000313" key="2">
    <source>
        <dbReference type="EMBL" id="CAF4199996.1"/>
    </source>
</evidence>
<evidence type="ECO:0000313" key="4">
    <source>
        <dbReference type="Proteomes" id="UP000676336"/>
    </source>
</evidence>
<evidence type="ECO:0000256" key="1">
    <source>
        <dbReference type="SAM" id="MobiDB-lite"/>
    </source>
</evidence>
<protein>
    <submittedName>
        <fullName evidence="3">Uncharacterized protein</fullName>
    </submittedName>
</protein>
<feature type="non-terminal residue" evidence="3">
    <location>
        <position position="49"/>
    </location>
</feature>
<reference evidence="3" key="1">
    <citation type="submission" date="2021-02" db="EMBL/GenBank/DDBJ databases">
        <authorList>
            <person name="Nowell W R."/>
        </authorList>
    </citation>
    <scope>NUCLEOTIDE SEQUENCE</scope>
</reference>
<organism evidence="3 4">
    <name type="scientific">Rotaria magnacalcarata</name>
    <dbReference type="NCBI Taxonomy" id="392030"/>
    <lineage>
        <taxon>Eukaryota</taxon>
        <taxon>Metazoa</taxon>
        <taxon>Spiralia</taxon>
        <taxon>Gnathifera</taxon>
        <taxon>Rotifera</taxon>
        <taxon>Eurotatoria</taxon>
        <taxon>Bdelloidea</taxon>
        <taxon>Philodinida</taxon>
        <taxon>Philodinidae</taxon>
        <taxon>Rotaria</taxon>
    </lineage>
</organism>
<feature type="compositionally biased region" description="Pro residues" evidence="1">
    <location>
        <begin position="32"/>
        <end position="49"/>
    </location>
</feature>